<dbReference type="AlphaFoldDB" id="A0A100WN78"/>
<organism evidence="2 3">
    <name type="scientific">Mycolicibacterium fortuitum subsp. acetamidolyticum</name>
    <dbReference type="NCBI Taxonomy" id="144550"/>
    <lineage>
        <taxon>Bacteria</taxon>
        <taxon>Bacillati</taxon>
        <taxon>Actinomycetota</taxon>
        <taxon>Actinomycetes</taxon>
        <taxon>Mycobacteriales</taxon>
        <taxon>Mycobacteriaceae</taxon>
        <taxon>Mycolicibacterium</taxon>
    </lineage>
</organism>
<accession>A0A100WN78</accession>
<dbReference type="InterPro" id="IPR010982">
    <property type="entry name" value="Lambda_DNA-bd_dom_sf"/>
</dbReference>
<evidence type="ECO:0000313" key="3">
    <source>
        <dbReference type="Proteomes" id="UP000069705"/>
    </source>
</evidence>
<dbReference type="Proteomes" id="UP000069705">
    <property type="component" value="Unassembled WGS sequence"/>
</dbReference>
<dbReference type="Pfam" id="PF13223">
    <property type="entry name" value="DUF4031"/>
    <property type="match status" value="1"/>
</dbReference>
<reference evidence="2 3" key="1">
    <citation type="journal article" date="2016" name="Genome Announc.">
        <title>Draft Genome Sequences of Five Rapidly Growing Mycobacterium Species, M. thermoresistibile, M. fortuitum subsp. acetamidolyticum, M. canariasense, M. brisbanense, and M. novocastrense.</title>
        <authorList>
            <person name="Katahira K."/>
            <person name="Ogura Y."/>
            <person name="Gotoh Y."/>
            <person name="Hayashi T."/>
        </authorList>
    </citation>
    <scope>NUCLEOTIDE SEQUENCE [LARGE SCALE GENOMIC DNA]</scope>
    <source>
        <strain evidence="2 3">JCM6368</strain>
    </source>
</reference>
<dbReference type="SUPFAM" id="SSF47413">
    <property type="entry name" value="lambda repressor-like DNA-binding domains"/>
    <property type="match status" value="1"/>
</dbReference>
<gene>
    <name evidence="2" type="ORF">RMCFA_1435</name>
</gene>
<protein>
    <recommendedName>
        <fullName evidence="1">DUF4031 domain-containing protein</fullName>
    </recommendedName>
</protein>
<reference evidence="3" key="2">
    <citation type="submission" date="2016-02" db="EMBL/GenBank/DDBJ databases">
        <title>Draft genome sequence of five rapidly growing Mycobacterium species.</title>
        <authorList>
            <person name="Katahira K."/>
            <person name="Gotou Y."/>
            <person name="Iida K."/>
            <person name="Ogura Y."/>
            <person name="Hayashi T."/>
        </authorList>
    </citation>
    <scope>NUCLEOTIDE SEQUENCE [LARGE SCALE GENOMIC DNA]</scope>
    <source>
        <strain evidence="3">JCM6368</strain>
    </source>
</reference>
<comment type="caution">
    <text evidence="2">The sequence shown here is derived from an EMBL/GenBank/DDBJ whole genome shotgun (WGS) entry which is preliminary data.</text>
</comment>
<feature type="domain" description="DUF4031" evidence="1">
    <location>
        <begin position="3"/>
        <end position="98"/>
    </location>
</feature>
<dbReference type="GO" id="GO:0003677">
    <property type="term" value="F:DNA binding"/>
    <property type="evidence" value="ECO:0007669"/>
    <property type="project" value="InterPro"/>
</dbReference>
<evidence type="ECO:0000313" key="2">
    <source>
        <dbReference type="EMBL" id="GAT01321.1"/>
    </source>
</evidence>
<sequence>MTVYVDDVRIRATVGRHDAVWSHLFADTQDELHAFAARLGLRRSWFQDPVKSGKPFKARPGSRASHNWHYDVTEGKRCQAVALGAVEVSWREAVAIIDARYHRAQTDADAAAEPGVNGGEDVTTFEAWREGRVSPRAITAALDIRQLYGPEVDRACGVEEPAVDQWEAGQLYPSWEQLQALARLTGFPVRFFTRGYVGEVSSGFVCRRSGRGRGCEQIEGPKGPREFPQEVVAATDGTSRHPLTLW</sequence>
<evidence type="ECO:0000259" key="1">
    <source>
        <dbReference type="Pfam" id="PF13223"/>
    </source>
</evidence>
<proteinExistence type="predicted"/>
<dbReference type="InterPro" id="IPR025109">
    <property type="entry name" value="DUF4031"/>
</dbReference>
<name>A0A100WN78_MYCFO</name>
<dbReference type="EMBL" id="BCSZ01000012">
    <property type="protein sequence ID" value="GAT01321.1"/>
    <property type="molecule type" value="Genomic_DNA"/>
</dbReference>